<dbReference type="InterPro" id="IPR027417">
    <property type="entry name" value="P-loop_NTPase"/>
</dbReference>
<evidence type="ECO:0000313" key="1">
    <source>
        <dbReference type="EMBL" id="KAK9815396.1"/>
    </source>
</evidence>
<dbReference type="SUPFAM" id="SSF52540">
    <property type="entry name" value="P-loop containing nucleoside triphosphate hydrolases"/>
    <property type="match status" value="1"/>
</dbReference>
<keyword evidence="2" id="KW-1185">Reference proteome</keyword>
<sequence>MKRSKHQAMEALRKLLREKLPEREFERFEATDYENLLRKRFKSEGDLKDATEQMLKDPPGDALPALLIKSLLQAFHPEALLQTVRRAFPAQYGTGREGLSGRGYTTRRTATCGRLYQLVGDRGYLLIKAPPQSGKTSTLQLLMDWASREHPGLLVVYINLADERTGFQLNDVLQARLGGTLDDIINGGKSVLLCVDEVQIAYHEQRTGSTDFWNQLKRLERGPLAVTAEHDTRVVMAAAYGTKRSAANIVEPDSPASTPVNFEYPDMVVGLLTACLDYLKDELVNELRAPDAVNRNAWYKLTSRGFLSRLLHVRSIMKVGQIILQEDQGADRLMFTSPLHRASFLHRHYSGTCKTSAEWTMSELIIRAVERMDPAILRKTESLGSDNKRLERCWQMELYRVILDLLPRGRVVSPDVGRTLGGRGFADFYISEPECIVLEATRDGKDMTKHLNRFLDPHKYQPLLENGGVKQHAVVDFRSPGSANPRMKHDHLYNVLFSADFTEAVVCHMGERQRVVVAGAADEATRQAFAAAVQ</sequence>
<dbReference type="EMBL" id="JALJOR010000006">
    <property type="protein sequence ID" value="KAK9815396.1"/>
    <property type="molecule type" value="Genomic_DNA"/>
</dbReference>
<organism evidence="1 2">
    <name type="scientific">[Myrmecia] bisecta</name>
    <dbReference type="NCBI Taxonomy" id="41462"/>
    <lineage>
        <taxon>Eukaryota</taxon>
        <taxon>Viridiplantae</taxon>
        <taxon>Chlorophyta</taxon>
        <taxon>core chlorophytes</taxon>
        <taxon>Trebouxiophyceae</taxon>
        <taxon>Trebouxiales</taxon>
        <taxon>Trebouxiaceae</taxon>
        <taxon>Myrmecia</taxon>
    </lineage>
</organism>
<gene>
    <name evidence="1" type="ORF">WJX72_003010</name>
</gene>
<evidence type="ECO:0000313" key="2">
    <source>
        <dbReference type="Proteomes" id="UP001489004"/>
    </source>
</evidence>
<name>A0AAW1PP39_9CHLO</name>
<protein>
    <recommendedName>
        <fullName evidence="3">AAA+ ATPase domain-containing protein</fullName>
    </recommendedName>
</protein>
<comment type="caution">
    <text evidence="1">The sequence shown here is derived from an EMBL/GenBank/DDBJ whole genome shotgun (WGS) entry which is preliminary data.</text>
</comment>
<accession>A0AAW1PP39</accession>
<evidence type="ECO:0008006" key="3">
    <source>
        <dbReference type="Google" id="ProtNLM"/>
    </source>
</evidence>
<reference evidence="1 2" key="1">
    <citation type="journal article" date="2024" name="Nat. Commun.">
        <title>Phylogenomics reveals the evolutionary origins of lichenization in chlorophyte algae.</title>
        <authorList>
            <person name="Puginier C."/>
            <person name="Libourel C."/>
            <person name="Otte J."/>
            <person name="Skaloud P."/>
            <person name="Haon M."/>
            <person name="Grisel S."/>
            <person name="Petersen M."/>
            <person name="Berrin J.G."/>
            <person name="Delaux P.M."/>
            <person name="Dal Grande F."/>
            <person name="Keller J."/>
        </authorList>
    </citation>
    <scope>NUCLEOTIDE SEQUENCE [LARGE SCALE GENOMIC DNA]</scope>
    <source>
        <strain evidence="1 2">SAG 2043</strain>
    </source>
</reference>
<dbReference type="Proteomes" id="UP001489004">
    <property type="component" value="Unassembled WGS sequence"/>
</dbReference>
<proteinExistence type="predicted"/>
<dbReference type="AlphaFoldDB" id="A0AAW1PP39"/>